<proteinExistence type="predicted"/>
<sequence>MTDNQLKSLIGQNCEEYSAKVPQHFMRIGFTNESCYNCYYYIAGQCSKNLYNDMENIFTTN</sequence>
<dbReference type="Proteomes" id="UP000184035">
    <property type="component" value="Unassembled WGS sequence"/>
</dbReference>
<evidence type="ECO:0000313" key="2">
    <source>
        <dbReference type="Proteomes" id="UP000184035"/>
    </source>
</evidence>
<name>A0A1M4W5B1_9CLOT</name>
<dbReference type="OrthoDB" id="1920875at2"/>
<dbReference type="EMBL" id="FQVM01000010">
    <property type="protein sequence ID" value="SHE76451.1"/>
    <property type="molecule type" value="Genomic_DNA"/>
</dbReference>
<protein>
    <submittedName>
        <fullName evidence="1">Uncharacterized protein</fullName>
    </submittedName>
</protein>
<keyword evidence="2" id="KW-1185">Reference proteome</keyword>
<accession>A0A1M4W5B1</accession>
<dbReference type="RefSeq" id="WP_072895361.1">
    <property type="nucleotide sequence ID" value="NZ_FQVM01000010.1"/>
</dbReference>
<organism evidence="1 2">
    <name type="scientific">Clostridium fallax</name>
    <dbReference type="NCBI Taxonomy" id="1533"/>
    <lineage>
        <taxon>Bacteria</taxon>
        <taxon>Bacillati</taxon>
        <taxon>Bacillota</taxon>
        <taxon>Clostridia</taxon>
        <taxon>Eubacteriales</taxon>
        <taxon>Clostridiaceae</taxon>
        <taxon>Clostridium</taxon>
    </lineage>
</organism>
<dbReference type="AlphaFoldDB" id="A0A1M4W5B1"/>
<evidence type="ECO:0000313" key="1">
    <source>
        <dbReference type="EMBL" id="SHE76451.1"/>
    </source>
</evidence>
<gene>
    <name evidence="1" type="ORF">SAMN05443638_11075</name>
</gene>
<reference evidence="1 2" key="1">
    <citation type="submission" date="2016-11" db="EMBL/GenBank/DDBJ databases">
        <authorList>
            <person name="Jaros S."/>
            <person name="Januszkiewicz K."/>
            <person name="Wedrychowicz H."/>
        </authorList>
    </citation>
    <scope>NUCLEOTIDE SEQUENCE [LARGE SCALE GENOMIC DNA]</scope>
    <source>
        <strain evidence="1 2">DSM 2631</strain>
    </source>
</reference>